<feature type="non-terminal residue" evidence="1">
    <location>
        <position position="1"/>
    </location>
</feature>
<keyword evidence="2" id="KW-1185">Reference proteome</keyword>
<dbReference type="PANTHER" id="PTHR48150">
    <property type="entry name" value="CYTOCHROME C OXIDASE-ASSEMBLY FACTOR COX23, MITOCHONDRIAL"/>
    <property type="match status" value="1"/>
</dbReference>
<dbReference type="PROSITE" id="PS51808">
    <property type="entry name" value="CHCH"/>
    <property type="match status" value="1"/>
</dbReference>
<dbReference type="PANTHER" id="PTHR48150:SF1">
    <property type="entry name" value="COX19 FAMILY PROTEIN (CHCH MOTIF)"/>
    <property type="match status" value="1"/>
</dbReference>
<dbReference type="AlphaFoldDB" id="A0A0K9PLI2"/>
<dbReference type="EMBL" id="LFYR01000744">
    <property type="protein sequence ID" value="KMZ69826.1"/>
    <property type="molecule type" value="Genomic_DNA"/>
</dbReference>
<comment type="caution">
    <text evidence="1">The sequence shown here is derived from an EMBL/GenBank/DDBJ whole genome shotgun (WGS) entry which is preliminary data.</text>
</comment>
<dbReference type="OrthoDB" id="770435at2759"/>
<organism evidence="1 2">
    <name type="scientific">Zostera marina</name>
    <name type="common">Eelgrass</name>
    <dbReference type="NCBI Taxonomy" id="29655"/>
    <lineage>
        <taxon>Eukaryota</taxon>
        <taxon>Viridiplantae</taxon>
        <taxon>Streptophyta</taxon>
        <taxon>Embryophyta</taxon>
        <taxon>Tracheophyta</taxon>
        <taxon>Spermatophyta</taxon>
        <taxon>Magnoliopsida</taxon>
        <taxon>Liliopsida</taxon>
        <taxon>Zosteraceae</taxon>
        <taxon>Zostera</taxon>
    </lineage>
</organism>
<dbReference type="SUPFAM" id="SSF47072">
    <property type="entry name" value="Cysteine alpha-hairpin motif"/>
    <property type="match status" value="1"/>
</dbReference>
<evidence type="ECO:0000313" key="1">
    <source>
        <dbReference type="EMBL" id="KMZ69826.1"/>
    </source>
</evidence>
<sequence length="40" mass="5061">LEKNNTDRKKCQEYFDIYKECKEKERQARLERNSKKSIFY</sequence>
<gene>
    <name evidence="1" type="ORF">ZOSMA_205G00030</name>
</gene>
<protein>
    <submittedName>
        <fullName evidence="1">Cox19 family protein (CHCH motif)</fullName>
    </submittedName>
</protein>
<dbReference type="InterPro" id="IPR009069">
    <property type="entry name" value="Cys_alpha_HP_mot_SF"/>
</dbReference>
<reference evidence="2" key="1">
    <citation type="journal article" date="2016" name="Nature">
        <title>The genome of the seagrass Zostera marina reveals angiosperm adaptation to the sea.</title>
        <authorList>
            <person name="Olsen J.L."/>
            <person name="Rouze P."/>
            <person name="Verhelst B."/>
            <person name="Lin Y.-C."/>
            <person name="Bayer T."/>
            <person name="Collen J."/>
            <person name="Dattolo E."/>
            <person name="De Paoli E."/>
            <person name="Dittami S."/>
            <person name="Maumus F."/>
            <person name="Michel G."/>
            <person name="Kersting A."/>
            <person name="Lauritano C."/>
            <person name="Lohaus R."/>
            <person name="Toepel M."/>
            <person name="Tonon T."/>
            <person name="Vanneste K."/>
            <person name="Amirebrahimi M."/>
            <person name="Brakel J."/>
            <person name="Bostroem C."/>
            <person name="Chovatia M."/>
            <person name="Grimwood J."/>
            <person name="Jenkins J.W."/>
            <person name="Jueterbock A."/>
            <person name="Mraz A."/>
            <person name="Stam W.T."/>
            <person name="Tice H."/>
            <person name="Bornberg-Bauer E."/>
            <person name="Green P.J."/>
            <person name="Pearson G.A."/>
            <person name="Procaccini G."/>
            <person name="Duarte C.M."/>
            <person name="Schmutz J."/>
            <person name="Reusch T.B.H."/>
            <person name="Van de Peer Y."/>
        </authorList>
    </citation>
    <scope>NUCLEOTIDE SEQUENCE [LARGE SCALE GENOMIC DNA]</scope>
    <source>
        <strain evidence="2">cv. Finnish</strain>
    </source>
</reference>
<dbReference type="Proteomes" id="UP000036987">
    <property type="component" value="Unassembled WGS sequence"/>
</dbReference>
<accession>A0A0K9PLI2</accession>
<name>A0A0K9PLI2_ZOSMR</name>
<evidence type="ECO:0000313" key="2">
    <source>
        <dbReference type="Proteomes" id="UP000036987"/>
    </source>
</evidence>
<proteinExistence type="predicted"/>